<keyword evidence="6" id="KW-1185">Reference proteome</keyword>
<evidence type="ECO:0000256" key="1">
    <source>
        <dbReference type="ARBA" id="ARBA00007592"/>
    </source>
</evidence>
<dbReference type="Proteomes" id="UP001205337">
    <property type="component" value="Unassembled WGS sequence"/>
</dbReference>
<dbReference type="PANTHER" id="PTHR12128:SF66">
    <property type="entry name" value="4-HYDROXY-2-OXOGLUTARATE ALDOLASE, MITOCHONDRIAL"/>
    <property type="match status" value="1"/>
</dbReference>
<dbReference type="EMBL" id="JANTHX010000007">
    <property type="protein sequence ID" value="MCS0499916.1"/>
    <property type="molecule type" value="Genomic_DNA"/>
</dbReference>
<protein>
    <submittedName>
        <fullName evidence="5">Dihydrodipicolinate synthase family protein</fullName>
    </submittedName>
</protein>
<dbReference type="CDD" id="cd00408">
    <property type="entry name" value="DHDPS-like"/>
    <property type="match status" value="1"/>
</dbReference>
<name>A0ABT1ZGS7_9MICO</name>
<dbReference type="SUPFAM" id="SSF51569">
    <property type="entry name" value="Aldolase"/>
    <property type="match status" value="1"/>
</dbReference>
<sequence>MTDHILAGVTVPVMTPLGADGRPDDAATVTLLTSLADTGVDSVLLLGSNGEGALLPPDLTRRFVRMGVELWHELRPAGSVVVNVSAPGTTETLRRAETALEGAPDALLVTPPSYFAHRADEIEQHLRAIEQLGHPWAIYNVPKYASALTAEVLGAVLDCPHLVGLKDSSGDLTLLRSFVAVIAERPDLALSQGDERNLAEGLRSGAKGIVPGLANIVPSLIVSLRDATAAGRHQEADALQERVTSLTGVHAIRPGVPTVKAILHDRGVLPNDRCAPPLRSVDVDELERLRHFLSPFEPWLIRAVDSPLDSHQERPT</sequence>
<dbReference type="PANTHER" id="PTHR12128">
    <property type="entry name" value="DIHYDRODIPICOLINATE SYNTHASE"/>
    <property type="match status" value="1"/>
</dbReference>
<accession>A0ABT1ZGS7</accession>
<proteinExistence type="inferred from homology"/>
<evidence type="ECO:0000256" key="3">
    <source>
        <dbReference type="ARBA" id="ARBA00023270"/>
    </source>
</evidence>
<evidence type="ECO:0000256" key="2">
    <source>
        <dbReference type="ARBA" id="ARBA00023239"/>
    </source>
</evidence>
<dbReference type="InterPro" id="IPR020625">
    <property type="entry name" value="Schiff_base-form_aldolases_AS"/>
</dbReference>
<dbReference type="InterPro" id="IPR002220">
    <property type="entry name" value="DapA-like"/>
</dbReference>
<dbReference type="Gene3D" id="3.20.20.70">
    <property type="entry name" value="Aldolase class I"/>
    <property type="match status" value="1"/>
</dbReference>
<dbReference type="RefSeq" id="WP_258799003.1">
    <property type="nucleotide sequence ID" value="NZ_JANTHX010000007.1"/>
</dbReference>
<dbReference type="InterPro" id="IPR013785">
    <property type="entry name" value="Aldolase_TIM"/>
</dbReference>
<dbReference type="PROSITE" id="PS00666">
    <property type="entry name" value="DHDPS_2"/>
    <property type="match status" value="1"/>
</dbReference>
<keyword evidence="2 4" id="KW-0456">Lyase</keyword>
<dbReference type="Pfam" id="PF00701">
    <property type="entry name" value="DHDPS"/>
    <property type="match status" value="1"/>
</dbReference>
<reference evidence="5 6" key="1">
    <citation type="submission" date="2022-08" db="EMBL/GenBank/DDBJ databases">
        <authorList>
            <person name="Li F."/>
        </authorList>
    </citation>
    <scope>NUCLEOTIDE SEQUENCE [LARGE SCALE GENOMIC DNA]</scope>
    <source>
        <strain evidence="5 6">10F1B-8-1</strain>
    </source>
</reference>
<evidence type="ECO:0000313" key="6">
    <source>
        <dbReference type="Proteomes" id="UP001205337"/>
    </source>
</evidence>
<gene>
    <name evidence="5" type="ORF">NUH29_10180</name>
</gene>
<evidence type="ECO:0000313" key="5">
    <source>
        <dbReference type="EMBL" id="MCS0499916.1"/>
    </source>
</evidence>
<keyword evidence="3" id="KW-0704">Schiff base</keyword>
<organism evidence="5 6">
    <name type="scientific">Protaetiibacter mangrovi</name>
    <dbReference type="NCBI Taxonomy" id="2970926"/>
    <lineage>
        <taxon>Bacteria</taxon>
        <taxon>Bacillati</taxon>
        <taxon>Actinomycetota</taxon>
        <taxon>Actinomycetes</taxon>
        <taxon>Micrococcales</taxon>
        <taxon>Microbacteriaceae</taxon>
        <taxon>Protaetiibacter</taxon>
    </lineage>
</organism>
<comment type="similarity">
    <text evidence="1 4">Belongs to the DapA family.</text>
</comment>
<evidence type="ECO:0000256" key="4">
    <source>
        <dbReference type="PIRNR" id="PIRNR001365"/>
    </source>
</evidence>
<dbReference type="SMART" id="SM01130">
    <property type="entry name" value="DHDPS"/>
    <property type="match status" value="1"/>
</dbReference>
<comment type="caution">
    <text evidence="5">The sequence shown here is derived from an EMBL/GenBank/DDBJ whole genome shotgun (WGS) entry which is preliminary data.</text>
</comment>
<dbReference type="PIRSF" id="PIRSF001365">
    <property type="entry name" value="DHDPS"/>
    <property type="match status" value="1"/>
</dbReference>